<feature type="region of interest" description="Disordered" evidence="1">
    <location>
        <begin position="80"/>
        <end position="104"/>
    </location>
</feature>
<sequence>MTPTSPTSAPLRQTTILLGPFAAWRHPLAPRLRLFNCTVNVEHLLALKKLYFCSVVSERHAPAQSFLWFLLSMIVVTNSGPPGGGGQPAGDHLPAEPEVEREPVRIPGEGSIRRDASKIPVLIMWK</sequence>
<evidence type="ECO:0000313" key="2">
    <source>
        <dbReference type="EMBL" id="VDM23623.1"/>
    </source>
</evidence>
<feature type="compositionally biased region" description="Basic and acidic residues" evidence="1">
    <location>
        <begin position="93"/>
        <end position="104"/>
    </location>
</feature>
<dbReference type="AlphaFoldDB" id="A0A183TV22"/>
<protein>
    <submittedName>
        <fullName evidence="2 4">Uncharacterized protein</fullName>
    </submittedName>
</protein>
<evidence type="ECO:0000313" key="4">
    <source>
        <dbReference type="WBParaSite" id="TCNE_0000009101-mRNA-1"/>
    </source>
</evidence>
<accession>A0A183TV22</accession>
<dbReference type="Proteomes" id="UP000050794">
    <property type="component" value="Unassembled WGS sequence"/>
</dbReference>
<evidence type="ECO:0000313" key="3">
    <source>
        <dbReference type="Proteomes" id="UP000050794"/>
    </source>
</evidence>
<keyword evidence="3" id="KW-1185">Reference proteome</keyword>
<reference evidence="4" key="1">
    <citation type="submission" date="2016-06" db="UniProtKB">
        <authorList>
            <consortium name="WormBaseParasite"/>
        </authorList>
    </citation>
    <scope>IDENTIFICATION</scope>
</reference>
<proteinExistence type="predicted"/>
<name>A0A183TV22_TOXCA</name>
<reference evidence="2 3" key="2">
    <citation type="submission" date="2018-11" db="EMBL/GenBank/DDBJ databases">
        <authorList>
            <consortium name="Pathogen Informatics"/>
        </authorList>
    </citation>
    <scope>NUCLEOTIDE SEQUENCE [LARGE SCALE GENOMIC DNA]</scope>
</reference>
<gene>
    <name evidence="2" type="ORF">TCNE_LOCUS92</name>
</gene>
<dbReference type="EMBL" id="UYWY01000031">
    <property type="protein sequence ID" value="VDM23623.1"/>
    <property type="molecule type" value="Genomic_DNA"/>
</dbReference>
<dbReference type="WBParaSite" id="TCNE_0000009101-mRNA-1">
    <property type="protein sequence ID" value="TCNE_0000009101-mRNA-1"/>
    <property type="gene ID" value="TCNE_0000009101"/>
</dbReference>
<evidence type="ECO:0000256" key="1">
    <source>
        <dbReference type="SAM" id="MobiDB-lite"/>
    </source>
</evidence>
<organism evidence="3 4">
    <name type="scientific">Toxocara canis</name>
    <name type="common">Canine roundworm</name>
    <dbReference type="NCBI Taxonomy" id="6265"/>
    <lineage>
        <taxon>Eukaryota</taxon>
        <taxon>Metazoa</taxon>
        <taxon>Ecdysozoa</taxon>
        <taxon>Nematoda</taxon>
        <taxon>Chromadorea</taxon>
        <taxon>Rhabditida</taxon>
        <taxon>Spirurina</taxon>
        <taxon>Ascaridomorpha</taxon>
        <taxon>Ascaridoidea</taxon>
        <taxon>Toxocaridae</taxon>
        <taxon>Toxocara</taxon>
    </lineage>
</organism>